<comment type="caution">
    <text evidence="1">The sequence shown here is derived from an EMBL/GenBank/DDBJ whole genome shotgun (WGS) entry which is preliminary data.</text>
</comment>
<organism evidence="1 2">
    <name type="scientific">Candidatus Marsarchaeota G1 archaeon OSP_B</name>
    <dbReference type="NCBI Taxonomy" id="1978153"/>
    <lineage>
        <taxon>Archaea</taxon>
        <taxon>Candidatus Marsarchaeota</taxon>
        <taxon>Candidatus Marsarchaeota group 1</taxon>
    </lineage>
</organism>
<sequence>MYNPFTTKVIKDGIRWLAFKTFTIKKLQKEINIELVSRLNYELINSSVNFVIVGFAKAGLPLFGRTVASYLILYEWGFKKKDALNRLKKVVKESNLLQEWLDLT</sequence>
<reference evidence="1 2" key="1">
    <citation type="submission" date="2017-04" db="EMBL/GenBank/DDBJ databases">
        <title>Novel microbial lineages endemic to geothermal iron-oxide mats fill important gaps in the evolutionary history of Archaea.</title>
        <authorList>
            <person name="Jay Z.J."/>
            <person name="Beam J.P."/>
            <person name="Dlakic M."/>
            <person name="Rusch D.B."/>
            <person name="Kozubal M.A."/>
            <person name="Inskeep W.P."/>
        </authorList>
    </citation>
    <scope>NUCLEOTIDE SEQUENCE [LARGE SCALE GENOMIC DNA]</scope>
    <source>
        <strain evidence="1">OSP_B</strain>
    </source>
</reference>
<gene>
    <name evidence="1" type="ORF">B9P99_01080</name>
</gene>
<evidence type="ECO:0000313" key="1">
    <source>
        <dbReference type="EMBL" id="PSN95376.1"/>
    </source>
</evidence>
<dbReference type="Proteomes" id="UP000240838">
    <property type="component" value="Unassembled WGS sequence"/>
</dbReference>
<dbReference type="AlphaFoldDB" id="A0A2R6B9U5"/>
<protein>
    <submittedName>
        <fullName evidence="1">Uncharacterized protein</fullName>
    </submittedName>
</protein>
<accession>A0A2R6B9U5</accession>
<proteinExistence type="predicted"/>
<name>A0A2R6B9U5_9ARCH</name>
<dbReference type="EMBL" id="NEXA01000024">
    <property type="protein sequence ID" value="PSN95376.1"/>
    <property type="molecule type" value="Genomic_DNA"/>
</dbReference>
<evidence type="ECO:0000313" key="2">
    <source>
        <dbReference type="Proteomes" id="UP000240838"/>
    </source>
</evidence>